<feature type="domain" description="UBX" evidence="2">
    <location>
        <begin position="389"/>
        <end position="466"/>
    </location>
</feature>
<dbReference type="Pfam" id="PF14555">
    <property type="entry name" value="UBA_4"/>
    <property type="match status" value="1"/>
</dbReference>
<proteinExistence type="predicted"/>
<dbReference type="Gene3D" id="3.40.30.10">
    <property type="entry name" value="Glutaredoxin"/>
    <property type="match status" value="1"/>
</dbReference>
<dbReference type="EMBL" id="CDQK01000004">
    <property type="protein sequence ID" value="CEP23628.1"/>
    <property type="molecule type" value="Genomic_DNA"/>
</dbReference>
<dbReference type="InterPro" id="IPR029071">
    <property type="entry name" value="Ubiquitin-like_domsf"/>
</dbReference>
<dbReference type="STRING" id="983966.A0A0H5C6H8"/>
<dbReference type="InterPro" id="IPR036249">
    <property type="entry name" value="Thioredoxin-like_sf"/>
</dbReference>
<evidence type="ECO:0000256" key="1">
    <source>
        <dbReference type="SAM" id="MobiDB-lite"/>
    </source>
</evidence>
<dbReference type="GO" id="GO:0043130">
    <property type="term" value="F:ubiquitin binding"/>
    <property type="evidence" value="ECO:0007669"/>
    <property type="project" value="TreeGrafter"/>
</dbReference>
<dbReference type="InterPro" id="IPR009060">
    <property type="entry name" value="UBA-like_sf"/>
</dbReference>
<dbReference type="SMART" id="SM00594">
    <property type="entry name" value="UAS"/>
    <property type="match status" value="1"/>
</dbReference>
<dbReference type="Pfam" id="PF00789">
    <property type="entry name" value="UBX"/>
    <property type="match status" value="1"/>
</dbReference>
<feature type="region of interest" description="Disordered" evidence="1">
    <location>
        <begin position="321"/>
        <end position="379"/>
    </location>
</feature>
<protein>
    <recommendedName>
        <fullName evidence="2">UBX domain-containing protein</fullName>
    </recommendedName>
</protein>
<dbReference type="PANTHER" id="PTHR23322">
    <property type="entry name" value="FAS-ASSOCIATED PROTEIN"/>
    <property type="match status" value="1"/>
</dbReference>
<dbReference type="InterPro" id="IPR001012">
    <property type="entry name" value="UBX_dom"/>
</dbReference>
<dbReference type="PROSITE" id="PS50033">
    <property type="entry name" value="UBX"/>
    <property type="match status" value="1"/>
</dbReference>
<dbReference type="EMBL" id="KV453930">
    <property type="protein sequence ID" value="ODV73477.1"/>
    <property type="molecule type" value="Genomic_DNA"/>
</dbReference>
<dbReference type="GO" id="GO:0005634">
    <property type="term" value="C:nucleus"/>
    <property type="evidence" value="ECO:0007669"/>
    <property type="project" value="TreeGrafter"/>
</dbReference>
<evidence type="ECO:0000313" key="4">
    <source>
        <dbReference type="EMBL" id="ODV73477.1"/>
    </source>
</evidence>
<organism evidence="3 5">
    <name type="scientific">Cyberlindnera jadinii (strain ATCC 18201 / CBS 1600 / BCRC 20928 / JCM 3617 / NBRC 0987 / NRRL Y-1542)</name>
    <name type="common">Torula yeast</name>
    <name type="synonym">Candida utilis</name>
    <dbReference type="NCBI Taxonomy" id="983966"/>
    <lineage>
        <taxon>Eukaryota</taxon>
        <taxon>Fungi</taxon>
        <taxon>Dikarya</taxon>
        <taxon>Ascomycota</taxon>
        <taxon>Saccharomycotina</taxon>
        <taxon>Saccharomycetes</taxon>
        <taxon>Phaffomycetales</taxon>
        <taxon>Phaffomycetaceae</taxon>
        <taxon>Cyberlindnera</taxon>
    </lineage>
</organism>
<feature type="compositionally biased region" description="Polar residues" evidence="1">
    <location>
        <begin position="49"/>
        <end position="58"/>
    </location>
</feature>
<dbReference type="CDD" id="cd01767">
    <property type="entry name" value="UBX"/>
    <property type="match status" value="1"/>
</dbReference>
<dbReference type="Gene3D" id="1.10.8.10">
    <property type="entry name" value="DNA helicase RuvA subunit, C-terminal domain"/>
    <property type="match status" value="1"/>
</dbReference>
<feature type="region of interest" description="Disordered" evidence="1">
    <location>
        <begin position="129"/>
        <end position="153"/>
    </location>
</feature>
<dbReference type="InterPro" id="IPR050730">
    <property type="entry name" value="UBX_domain-protein"/>
</dbReference>
<dbReference type="Proteomes" id="UP000038830">
    <property type="component" value="Unassembled WGS sequence"/>
</dbReference>
<dbReference type="InterPro" id="IPR006577">
    <property type="entry name" value="UAS"/>
</dbReference>
<accession>A0A1E4S1U8</accession>
<dbReference type="AlphaFoldDB" id="A0A0H5C6H8"/>
<evidence type="ECO:0000313" key="6">
    <source>
        <dbReference type="Proteomes" id="UP000094389"/>
    </source>
</evidence>
<dbReference type="OrthoDB" id="270602at2759"/>
<dbReference type="Gene3D" id="3.10.20.90">
    <property type="entry name" value="Phosphatidylinositol 3-kinase Catalytic Subunit, Chain A, domain 1"/>
    <property type="match status" value="1"/>
</dbReference>
<sequence length="472" mass="53507">MSEEVDLFMAVTGCEDPSMAQNFLEMAQNNMDTAVSLYYEHGPSGGGNSTNNDLSNVGSGEDDEALAQRLQNEAYQDNTRAPDEARHERLVDDLNIFPGTFGGVGGSFNPLLNNPDQLIYGNQRRGIFNQRDSGYGNDDSDGSDADSDEEFSGMTEGQKRLAKLFRPPFDIMEKLDLDSAKRKARQESKWILINIQDPSDFLCQTLNRDFWKSTTVKELVREHFVFLQYHSDSRSGEQYINFYPFKEYPHIAILDPITGERMKMWSGVPKVQKWCDEVYNFLNDFSLDPNSVNPIVQHKQHIDPNTLSEEKQMEYAIKQSLGDSASSDEDDSDLEMLSGGDEDNPLVIDDEQEGETESIITKPASEAKELTEEEKVKQIEPLNYEEPPQSPETTRIQIRTGDGSRIVKRFNIDDKVLKLYQVVKYEFKDKIGDGFFSLTSQRENLINKLDDTIADAGLKNASTLLEIMQDNE</sequence>
<evidence type="ECO:0000313" key="3">
    <source>
        <dbReference type="EMBL" id="CEP23628.1"/>
    </source>
</evidence>
<dbReference type="PANTHER" id="PTHR23322:SF6">
    <property type="entry name" value="UBX DOMAIN-CONTAINING PROTEIN 7"/>
    <property type="match status" value="1"/>
</dbReference>
<dbReference type="SUPFAM" id="SSF54236">
    <property type="entry name" value="Ubiquitin-like"/>
    <property type="match status" value="1"/>
</dbReference>
<name>A0A0H5C6H8_CYBJN</name>
<evidence type="ECO:0000313" key="5">
    <source>
        <dbReference type="Proteomes" id="UP000038830"/>
    </source>
</evidence>
<reference evidence="4 6" key="3">
    <citation type="journal article" date="2016" name="Proc. Natl. Acad. Sci. U.S.A.">
        <title>Comparative genomics of biotechnologically important yeasts.</title>
        <authorList>
            <person name="Riley R."/>
            <person name="Haridas S."/>
            <person name="Wolfe K.H."/>
            <person name="Lopes M.R."/>
            <person name="Hittinger C.T."/>
            <person name="Goeker M."/>
            <person name="Salamov A.A."/>
            <person name="Wisecaver J.H."/>
            <person name="Long T.M."/>
            <person name="Calvey C.H."/>
            <person name="Aerts A.L."/>
            <person name="Barry K.W."/>
            <person name="Choi C."/>
            <person name="Clum A."/>
            <person name="Coughlan A.Y."/>
            <person name="Deshpande S."/>
            <person name="Douglass A.P."/>
            <person name="Hanson S.J."/>
            <person name="Klenk H.-P."/>
            <person name="LaButti K.M."/>
            <person name="Lapidus A."/>
            <person name="Lindquist E.A."/>
            <person name="Lipzen A.M."/>
            <person name="Meier-Kolthoff J.P."/>
            <person name="Ohm R.A."/>
            <person name="Otillar R.P."/>
            <person name="Pangilinan J.L."/>
            <person name="Peng Y."/>
            <person name="Rokas A."/>
            <person name="Rosa C.A."/>
            <person name="Scheuner C."/>
            <person name="Sibirny A.A."/>
            <person name="Slot J.C."/>
            <person name="Stielow J.B."/>
            <person name="Sun H."/>
            <person name="Kurtzman C.P."/>
            <person name="Blackwell M."/>
            <person name="Grigoriev I.V."/>
            <person name="Jeffries T.W."/>
        </authorList>
    </citation>
    <scope>NUCLEOTIDE SEQUENCE [LARGE SCALE GENOMIC DNA]</scope>
    <source>
        <strain evidence="6">ATCC 18201 / CBS 1600 / BCRC 20928 / JCM 3617 / NBRC 0987 / NRRL Y-1542</strain>
        <strain evidence="4">NRRL Y-1542</strain>
    </source>
</reference>
<dbReference type="GO" id="GO:0043161">
    <property type="term" value="P:proteasome-mediated ubiquitin-dependent protein catabolic process"/>
    <property type="evidence" value="ECO:0007669"/>
    <property type="project" value="TreeGrafter"/>
</dbReference>
<feature type="compositionally biased region" description="Acidic residues" evidence="1">
    <location>
        <begin position="326"/>
        <end position="356"/>
    </location>
</feature>
<feature type="compositionally biased region" description="Basic and acidic residues" evidence="1">
    <location>
        <begin position="365"/>
        <end position="378"/>
    </location>
</feature>
<feature type="compositionally biased region" description="Acidic residues" evidence="1">
    <location>
        <begin position="138"/>
        <end position="151"/>
    </location>
</feature>
<dbReference type="OMA" id="PAIFDCQ"/>
<gene>
    <name evidence="3" type="ORF">BN1211_4263</name>
    <name evidence="4" type="ORF">CYBJADRAFT_84205</name>
</gene>
<dbReference type="SMART" id="SM00166">
    <property type="entry name" value="UBX"/>
    <property type="match status" value="1"/>
</dbReference>
<dbReference type="Proteomes" id="UP000094389">
    <property type="component" value="Unassembled WGS sequence"/>
</dbReference>
<feature type="region of interest" description="Disordered" evidence="1">
    <location>
        <begin position="40"/>
        <end position="61"/>
    </location>
</feature>
<reference evidence="3" key="1">
    <citation type="submission" date="2014-12" db="EMBL/GenBank/DDBJ databases">
        <authorList>
            <person name="Jaenicke S."/>
        </authorList>
    </citation>
    <scope>NUCLEOTIDE SEQUENCE [LARGE SCALE GENOMIC DNA]</scope>
    <source>
        <strain evidence="3">CBS1600</strain>
    </source>
</reference>
<dbReference type="SUPFAM" id="SSF46934">
    <property type="entry name" value="UBA-like"/>
    <property type="match status" value="1"/>
</dbReference>
<accession>A0A0H5C6H8</accession>
<keyword evidence="6" id="KW-1185">Reference proteome</keyword>
<dbReference type="SUPFAM" id="SSF52833">
    <property type="entry name" value="Thioredoxin-like"/>
    <property type="match status" value="1"/>
</dbReference>
<evidence type="ECO:0000259" key="2">
    <source>
        <dbReference type="PROSITE" id="PS50033"/>
    </source>
</evidence>
<reference evidence="5" key="2">
    <citation type="journal article" date="2015" name="J. Biotechnol.">
        <title>The structure of the Cyberlindnera jadinii genome and its relation to Candida utilis analyzed by the occurrence of single nucleotide polymorphisms.</title>
        <authorList>
            <person name="Rupp O."/>
            <person name="Brinkrolf K."/>
            <person name="Buerth C."/>
            <person name="Kunigo M."/>
            <person name="Schneider J."/>
            <person name="Jaenicke S."/>
            <person name="Goesmann A."/>
            <person name="Puehler A."/>
            <person name="Jaeger K.-E."/>
            <person name="Ernst J.F."/>
        </authorList>
    </citation>
    <scope>NUCLEOTIDE SEQUENCE [LARGE SCALE GENOMIC DNA]</scope>
    <source>
        <strain evidence="5">ATCC 18201 / CBS 1600 / BCRC 20928 / JCM 3617 / NBRC 0987 / NRRL Y-1542</strain>
    </source>
</reference>
<dbReference type="Pfam" id="PF13899">
    <property type="entry name" value="Thioredoxin_7"/>
    <property type="match status" value="1"/>
</dbReference>
<dbReference type="CDD" id="cd02958">
    <property type="entry name" value="UAS"/>
    <property type="match status" value="1"/>
</dbReference>